<dbReference type="GO" id="GO:0016491">
    <property type="term" value="F:oxidoreductase activity"/>
    <property type="evidence" value="ECO:0007669"/>
    <property type="project" value="UniProtKB-KW"/>
</dbReference>
<dbReference type="PROSITE" id="PS00862">
    <property type="entry name" value="OX2_COVAL_FAD"/>
    <property type="match status" value="1"/>
</dbReference>
<dbReference type="InterPro" id="IPR036318">
    <property type="entry name" value="FAD-bd_PCMH-like_sf"/>
</dbReference>
<feature type="chain" id="PRO_5001599744" description="FAD-binding PCMH-type domain-containing protein" evidence="7">
    <location>
        <begin position="38"/>
        <end position="601"/>
    </location>
</feature>
<proteinExistence type="inferred from homology"/>
<evidence type="ECO:0000313" key="9">
    <source>
        <dbReference type="EMBL" id="EPQ27858.1"/>
    </source>
</evidence>
<keyword evidence="5" id="KW-0560">Oxidoreductase</keyword>
<accession>A0A061H5E7</accession>
<dbReference type="OrthoDB" id="415825at2759"/>
<evidence type="ECO:0000256" key="2">
    <source>
        <dbReference type="ARBA" id="ARBA00005466"/>
    </source>
</evidence>
<dbReference type="InterPro" id="IPR016169">
    <property type="entry name" value="FAD-bd_PCMH_sub2"/>
</dbReference>
<dbReference type="SUPFAM" id="SSF56176">
    <property type="entry name" value="FAD-binding/transporter-associated domain-like"/>
    <property type="match status" value="1"/>
</dbReference>
<dbReference type="AlphaFoldDB" id="A0A061H5E7"/>
<dbReference type="Pfam" id="PF01565">
    <property type="entry name" value="FAD_binding_4"/>
    <property type="match status" value="1"/>
</dbReference>
<protein>
    <recommendedName>
        <fullName evidence="8">FAD-binding PCMH-type domain-containing protein</fullName>
    </recommendedName>
</protein>
<dbReference type="PANTHER" id="PTHR42973">
    <property type="entry name" value="BINDING OXIDOREDUCTASE, PUTATIVE (AFU_ORTHOLOGUE AFUA_1G17690)-RELATED"/>
    <property type="match status" value="1"/>
</dbReference>
<dbReference type="eggNOG" id="ENOG502QVGN">
    <property type="taxonomic scope" value="Eukaryota"/>
</dbReference>
<dbReference type="InterPro" id="IPR016166">
    <property type="entry name" value="FAD-bd_PCMH"/>
</dbReference>
<dbReference type="PROSITE" id="PS51387">
    <property type="entry name" value="FAD_PCMH"/>
    <property type="match status" value="1"/>
</dbReference>
<organism evidence="9 10">
    <name type="scientific">Pseudozyma flocculosa PF-1</name>
    <dbReference type="NCBI Taxonomy" id="1277687"/>
    <lineage>
        <taxon>Eukaryota</taxon>
        <taxon>Fungi</taxon>
        <taxon>Dikarya</taxon>
        <taxon>Basidiomycota</taxon>
        <taxon>Ustilaginomycotina</taxon>
        <taxon>Ustilaginomycetes</taxon>
        <taxon>Ustilaginales</taxon>
        <taxon>Ustilaginaceae</taxon>
        <taxon>Pseudozyma</taxon>
    </lineage>
</organism>
<feature type="domain" description="FAD-binding PCMH-type" evidence="8">
    <location>
        <begin position="87"/>
        <end position="263"/>
    </location>
</feature>
<dbReference type="InterPro" id="IPR006094">
    <property type="entry name" value="Oxid_FAD_bind_N"/>
</dbReference>
<evidence type="ECO:0000256" key="7">
    <source>
        <dbReference type="SAM" id="SignalP"/>
    </source>
</evidence>
<comment type="cofactor">
    <cofactor evidence="1">
        <name>FAD</name>
        <dbReference type="ChEBI" id="CHEBI:57692"/>
    </cofactor>
</comment>
<gene>
    <name evidence="9" type="ORF">PFL1_04602</name>
</gene>
<evidence type="ECO:0000256" key="6">
    <source>
        <dbReference type="SAM" id="MobiDB-lite"/>
    </source>
</evidence>
<sequence length="601" mass="65884">MPAAPPPPRPPLRSSRWRTALGIVSIALLGLAASATAQNTPLWPELDPTQLAQLQACLVGHKLNVVTAALSDARTYYQSSQSDNLVFHYNPSAIVHASSTQDVQAAVRCAAKHGNIAVAARSGGHSFGGYGSGGRDGSLVIDVGALNKTVSHPHERTAEIWTGARLGDVVKELWSQGDGMVALAHGTCPSVGVGGHAICGGFGPTSRAWGMTMDHILEADVVLADGSLVTASQTQNQDLLWAIRGAGSYVGIVTRFLFRTHDVSTPVVFFEYRWTPSLNTPEDAAAVFTALQAFALSKHASEKLGFHIQMMRPVKTDPMPNTGRKITLHVRGNFLGTEAEFGAVVGQLWKQFRKHGAPMPDGKTERSMTFLASMQEWDDFGPVGHKLDTLLERQKHNNFVAKTLLTLDHTKGLTPEAILSLYRHLFDTAVLTEDEKVLADGHPSWFLWNLYFEFYGGPAPAYRTKDAIEGSAFPWRDGLWLIQASAGTDEKKTIPHGAHVHLERLNEQLHDSIARSGIKAAGYSCYLDPDLSENEWRSLYYGPSLRRLEEIKARVDPTNLLRNPQSLGSRTEIEHRWKSQRRSLDRAMSAANRSLRTGPDR</sequence>
<dbReference type="Proteomes" id="UP000053664">
    <property type="component" value="Unassembled WGS sequence"/>
</dbReference>
<evidence type="ECO:0000256" key="4">
    <source>
        <dbReference type="ARBA" id="ARBA00022827"/>
    </source>
</evidence>
<dbReference type="PANTHER" id="PTHR42973:SF39">
    <property type="entry name" value="FAD-BINDING PCMH-TYPE DOMAIN-CONTAINING PROTEIN"/>
    <property type="match status" value="1"/>
</dbReference>
<evidence type="ECO:0000256" key="1">
    <source>
        <dbReference type="ARBA" id="ARBA00001974"/>
    </source>
</evidence>
<dbReference type="GeneID" id="19318703"/>
<evidence type="ECO:0000256" key="3">
    <source>
        <dbReference type="ARBA" id="ARBA00022630"/>
    </source>
</evidence>
<dbReference type="InterPro" id="IPR012951">
    <property type="entry name" value="BBE"/>
</dbReference>
<keyword evidence="3" id="KW-0285">Flavoprotein</keyword>
<reference evidence="9 10" key="1">
    <citation type="journal article" date="2013" name="Plant Cell">
        <title>The transition from a phytopathogenic smut ancestor to an anamorphic biocontrol agent deciphered by comparative whole-genome analysis.</title>
        <authorList>
            <person name="Lefebvre F."/>
            <person name="Joly D.L."/>
            <person name="Labbe C."/>
            <person name="Teichmann B."/>
            <person name="Linning R."/>
            <person name="Belzile F."/>
            <person name="Bakkeren G."/>
            <person name="Belanger R.R."/>
        </authorList>
    </citation>
    <scope>NUCLEOTIDE SEQUENCE [LARGE SCALE GENOMIC DNA]</scope>
    <source>
        <strain evidence="9 10">PF-1</strain>
    </source>
</reference>
<evidence type="ECO:0000313" key="10">
    <source>
        <dbReference type="Proteomes" id="UP000053664"/>
    </source>
</evidence>
<evidence type="ECO:0000256" key="5">
    <source>
        <dbReference type="ARBA" id="ARBA00023002"/>
    </source>
</evidence>
<dbReference type="KEGG" id="pfp:PFL1_04602"/>
<evidence type="ECO:0000259" key="8">
    <source>
        <dbReference type="PROSITE" id="PS51387"/>
    </source>
</evidence>
<keyword evidence="4" id="KW-0274">FAD</keyword>
<comment type="similarity">
    <text evidence="2">Belongs to the oxygen-dependent FAD-linked oxidoreductase family.</text>
</comment>
<feature type="compositionally biased region" description="Basic and acidic residues" evidence="6">
    <location>
        <begin position="571"/>
        <end position="585"/>
    </location>
</feature>
<feature type="region of interest" description="Disordered" evidence="6">
    <location>
        <begin position="562"/>
        <end position="601"/>
    </location>
</feature>
<dbReference type="Gene3D" id="3.40.462.20">
    <property type="match status" value="1"/>
</dbReference>
<dbReference type="InterPro" id="IPR050416">
    <property type="entry name" value="FAD-linked_Oxidoreductase"/>
</dbReference>
<keyword evidence="7" id="KW-0732">Signal</keyword>
<dbReference type="InterPro" id="IPR006093">
    <property type="entry name" value="Oxy_OxRdtase_FAD_BS"/>
</dbReference>
<dbReference type="Gene3D" id="3.30.465.10">
    <property type="match status" value="1"/>
</dbReference>
<dbReference type="GO" id="GO:0071949">
    <property type="term" value="F:FAD binding"/>
    <property type="evidence" value="ECO:0007669"/>
    <property type="project" value="InterPro"/>
</dbReference>
<dbReference type="Pfam" id="PF08031">
    <property type="entry name" value="BBE"/>
    <property type="match status" value="1"/>
</dbReference>
<feature type="signal peptide" evidence="7">
    <location>
        <begin position="1"/>
        <end position="37"/>
    </location>
</feature>
<dbReference type="RefSeq" id="XP_007880319.1">
    <property type="nucleotide sequence ID" value="XM_007882128.1"/>
</dbReference>
<dbReference type="EMBL" id="KE361637">
    <property type="protein sequence ID" value="EPQ27858.1"/>
    <property type="molecule type" value="Genomic_DNA"/>
</dbReference>
<dbReference type="HOGENOM" id="CLU_018354_10_1_1"/>
<name>A0A061H5E7_9BASI</name>